<proteinExistence type="inferred from homology"/>
<evidence type="ECO:0000256" key="6">
    <source>
        <dbReference type="ARBA" id="ARBA00023002"/>
    </source>
</evidence>
<comment type="subunit">
    <text evidence="2">Monomer.</text>
</comment>
<name>A0A1T5A6A5_9SPHI</name>
<evidence type="ECO:0000256" key="11">
    <source>
        <dbReference type="ARBA" id="ARBA00042639"/>
    </source>
</evidence>
<sequence>MKALFSILALVLVSLSFATSAQTTLKAGDKAPDFSSKDQNGKSVSLKQFKGKKVVLYFYPRDNSSGCTAQACSLRDNISELKKQGYTVLGVSTDDEASHRGFIEKNSLPFALLADTDKSIHQKYGVWTEKERNGVKAFSTTRTTFIINKDGFINNVITQIDTKNHAGQILSLKQ</sequence>
<organism evidence="15 16">
    <name type="scientific">Daejeonella lutea</name>
    <dbReference type="NCBI Taxonomy" id="572036"/>
    <lineage>
        <taxon>Bacteria</taxon>
        <taxon>Pseudomonadati</taxon>
        <taxon>Bacteroidota</taxon>
        <taxon>Sphingobacteriia</taxon>
        <taxon>Sphingobacteriales</taxon>
        <taxon>Sphingobacteriaceae</taxon>
        <taxon>Daejeonella</taxon>
    </lineage>
</organism>
<comment type="similarity">
    <text evidence="10">Belongs to the peroxiredoxin family. BCP/PrxQ subfamily.</text>
</comment>
<dbReference type="SUPFAM" id="SSF52833">
    <property type="entry name" value="Thioredoxin-like"/>
    <property type="match status" value="1"/>
</dbReference>
<keyword evidence="7" id="KW-1015">Disulfide bond</keyword>
<evidence type="ECO:0000313" key="16">
    <source>
        <dbReference type="Proteomes" id="UP000189981"/>
    </source>
</evidence>
<dbReference type="Pfam" id="PF00578">
    <property type="entry name" value="AhpC-TSA"/>
    <property type="match status" value="1"/>
</dbReference>
<dbReference type="EMBL" id="FUYR01000001">
    <property type="protein sequence ID" value="SKB30468.1"/>
    <property type="molecule type" value="Genomic_DNA"/>
</dbReference>
<comment type="catalytic activity">
    <reaction evidence="12">
        <text>a hydroperoxide + [thioredoxin]-dithiol = an alcohol + [thioredoxin]-disulfide + H2O</text>
        <dbReference type="Rhea" id="RHEA:62620"/>
        <dbReference type="Rhea" id="RHEA-COMP:10698"/>
        <dbReference type="Rhea" id="RHEA-COMP:10700"/>
        <dbReference type="ChEBI" id="CHEBI:15377"/>
        <dbReference type="ChEBI" id="CHEBI:29950"/>
        <dbReference type="ChEBI" id="CHEBI:30879"/>
        <dbReference type="ChEBI" id="CHEBI:35924"/>
        <dbReference type="ChEBI" id="CHEBI:50058"/>
        <dbReference type="EC" id="1.11.1.24"/>
    </reaction>
</comment>
<dbReference type="InterPro" id="IPR013766">
    <property type="entry name" value="Thioredoxin_domain"/>
</dbReference>
<dbReference type="PANTHER" id="PTHR42801">
    <property type="entry name" value="THIOREDOXIN-DEPENDENT PEROXIDE REDUCTASE"/>
    <property type="match status" value="1"/>
</dbReference>
<evidence type="ECO:0000256" key="8">
    <source>
        <dbReference type="ARBA" id="ARBA00023284"/>
    </source>
</evidence>
<evidence type="ECO:0000256" key="1">
    <source>
        <dbReference type="ARBA" id="ARBA00003330"/>
    </source>
</evidence>
<evidence type="ECO:0000256" key="13">
    <source>
        <dbReference type="SAM" id="SignalP"/>
    </source>
</evidence>
<feature type="signal peptide" evidence="13">
    <location>
        <begin position="1"/>
        <end position="21"/>
    </location>
</feature>
<evidence type="ECO:0000256" key="12">
    <source>
        <dbReference type="ARBA" id="ARBA00049091"/>
    </source>
</evidence>
<dbReference type="PANTHER" id="PTHR42801:SF4">
    <property type="entry name" value="AHPC_TSA FAMILY PROTEIN"/>
    <property type="match status" value="1"/>
</dbReference>
<dbReference type="FunFam" id="3.40.30.10:FF:000007">
    <property type="entry name" value="Thioredoxin-dependent thiol peroxidase"/>
    <property type="match status" value="1"/>
</dbReference>
<dbReference type="GO" id="GO:0034599">
    <property type="term" value="P:cellular response to oxidative stress"/>
    <property type="evidence" value="ECO:0007669"/>
    <property type="project" value="TreeGrafter"/>
</dbReference>
<evidence type="ECO:0000256" key="3">
    <source>
        <dbReference type="ARBA" id="ARBA00013017"/>
    </source>
</evidence>
<dbReference type="GO" id="GO:0005737">
    <property type="term" value="C:cytoplasm"/>
    <property type="evidence" value="ECO:0007669"/>
    <property type="project" value="TreeGrafter"/>
</dbReference>
<dbReference type="PROSITE" id="PS51352">
    <property type="entry name" value="THIOREDOXIN_2"/>
    <property type="match status" value="1"/>
</dbReference>
<accession>A0A1T5A6A5</accession>
<dbReference type="OrthoDB" id="9812811at2"/>
<dbReference type="InterPro" id="IPR036249">
    <property type="entry name" value="Thioredoxin-like_sf"/>
</dbReference>
<dbReference type="InterPro" id="IPR000866">
    <property type="entry name" value="AhpC/TSA"/>
</dbReference>
<evidence type="ECO:0000256" key="4">
    <source>
        <dbReference type="ARBA" id="ARBA00022559"/>
    </source>
</evidence>
<evidence type="ECO:0000256" key="9">
    <source>
        <dbReference type="ARBA" id="ARBA00032824"/>
    </source>
</evidence>
<protein>
    <recommendedName>
        <fullName evidence="3">thioredoxin-dependent peroxiredoxin</fullName>
        <ecNumber evidence="3">1.11.1.24</ecNumber>
    </recommendedName>
    <alternativeName>
        <fullName evidence="9">Thioredoxin peroxidase</fullName>
    </alternativeName>
    <alternativeName>
        <fullName evidence="11">Thioredoxin-dependent peroxiredoxin Bcp</fullName>
    </alternativeName>
</protein>
<dbReference type="STRING" id="572036.SAMN05661099_0371"/>
<dbReference type="AlphaFoldDB" id="A0A1T5A6A5"/>
<dbReference type="RefSeq" id="WP_079700858.1">
    <property type="nucleotide sequence ID" value="NZ_FUYR01000001.1"/>
</dbReference>
<evidence type="ECO:0000256" key="7">
    <source>
        <dbReference type="ARBA" id="ARBA00023157"/>
    </source>
</evidence>
<keyword evidence="6" id="KW-0560">Oxidoreductase</keyword>
<evidence type="ECO:0000256" key="10">
    <source>
        <dbReference type="ARBA" id="ARBA00038489"/>
    </source>
</evidence>
<keyword evidence="5" id="KW-0049">Antioxidant</keyword>
<dbReference type="EC" id="1.11.1.24" evidence="3"/>
<evidence type="ECO:0000256" key="2">
    <source>
        <dbReference type="ARBA" id="ARBA00011245"/>
    </source>
</evidence>
<dbReference type="NCBIfam" id="NF006960">
    <property type="entry name" value="PRK09437.1"/>
    <property type="match status" value="1"/>
</dbReference>
<feature type="domain" description="Thioredoxin" evidence="14">
    <location>
        <begin position="25"/>
        <end position="174"/>
    </location>
</feature>
<evidence type="ECO:0000313" key="15">
    <source>
        <dbReference type="EMBL" id="SKB30468.1"/>
    </source>
</evidence>
<reference evidence="16" key="1">
    <citation type="submission" date="2017-02" db="EMBL/GenBank/DDBJ databases">
        <authorList>
            <person name="Varghese N."/>
            <person name="Submissions S."/>
        </authorList>
    </citation>
    <scope>NUCLEOTIDE SEQUENCE [LARGE SCALE GENOMIC DNA]</scope>
    <source>
        <strain evidence="16">DSM 22385</strain>
    </source>
</reference>
<evidence type="ECO:0000259" key="14">
    <source>
        <dbReference type="PROSITE" id="PS51352"/>
    </source>
</evidence>
<keyword evidence="13" id="KW-0732">Signal</keyword>
<dbReference type="GO" id="GO:0045454">
    <property type="term" value="P:cell redox homeostasis"/>
    <property type="evidence" value="ECO:0007669"/>
    <property type="project" value="TreeGrafter"/>
</dbReference>
<dbReference type="Proteomes" id="UP000189981">
    <property type="component" value="Unassembled WGS sequence"/>
</dbReference>
<feature type="chain" id="PRO_5010569884" description="thioredoxin-dependent peroxiredoxin" evidence="13">
    <location>
        <begin position="22"/>
        <end position="174"/>
    </location>
</feature>
<keyword evidence="8" id="KW-0676">Redox-active center</keyword>
<keyword evidence="16" id="KW-1185">Reference proteome</keyword>
<dbReference type="GO" id="GO:0008379">
    <property type="term" value="F:thioredoxin peroxidase activity"/>
    <property type="evidence" value="ECO:0007669"/>
    <property type="project" value="TreeGrafter"/>
</dbReference>
<keyword evidence="4" id="KW-0575">Peroxidase</keyword>
<dbReference type="CDD" id="cd03017">
    <property type="entry name" value="PRX_BCP"/>
    <property type="match status" value="1"/>
</dbReference>
<evidence type="ECO:0000256" key="5">
    <source>
        <dbReference type="ARBA" id="ARBA00022862"/>
    </source>
</evidence>
<dbReference type="InterPro" id="IPR050924">
    <property type="entry name" value="Peroxiredoxin_BCP/PrxQ"/>
</dbReference>
<dbReference type="Gene3D" id="3.40.30.10">
    <property type="entry name" value="Glutaredoxin"/>
    <property type="match status" value="1"/>
</dbReference>
<comment type="function">
    <text evidence="1">Thiol-specific peroxidase that catalyzes the reduction of hydrogen peroxide and organic hydroperoxides to water and alcohols, respectively. Plays a role in cell protection against oxidative stress by detoxifying peroxides and as sensor of hydrogen peroxide-mediated signaling events.</text>
</comment>
<gene>
    <name evidence="15" type="ORF">SAMN05661099_0371</name>
</gene>